<dbReference type="Proteomes" id="UP001432027">
    <property type="component" value="Unassembled WGS sequence"/>
</dbReference>
<organism evidence="5 6">
    <name type="scientific">Pristionchus entomophagus</name>
    <dbReference type="NCBI Taxonomy" id="358040"/>
    <lineage>
        <taxon>Eukaryota</taxon>
        <taxon>Metazoa</taxon>
        <taxon>Ecdysozoa</taxon>
        <taxon>Nematoda</taxon>
        <taxon>Chromadorea</taxon>
        <taxon>Rhabditida</taxon>
        <taxon>Rhabditina</taxon>
        <taxon>Diplogasteromorpha</taxon>
        <taxon>Diplogasteroidea</taxon>
        <taxon>Neodiplogasteridae</taxon>
        <taxon>Pristionchus</taxon>
    </lineage>
</organism>
<keyword evidence="2" id="KW-0804">Transcription</keyword>
<sequence length="347" mass="40066">MMSLVRLHSELHARASPPQPSEISLEMGPFFPATFGSMSTANRVVISALLEFANSVFPEFRKLSRDDKWDIIVKNFYHSRLFEGCYRSTRATRTATRTVLLSELHSRPKPPHPLEISLETGPIYPATLSSIAIANRVLVSAMLDFAACVFPEFSQLENKEKWNIVVNNFYRFPLFEGCYRAGIVFPDDMTRKFGGFTVWMSVTDMTNFYSDAAEGADQAGALEHIKHSSLRIQEIKAGRGLIEDRKRVNPCHEEFLVVIAIMFWPFGDMPVRDEITQLGDRYREAILKELHAFYREEMRLDDYATRLGELMMPVFDRTHDMKEHFEMLNLLRILPEDNFTYQLQKSD</sequence>
<dbReference type="PANTHER" id="PTHR46011">
    <property type="entry name" value="NUCLEAR HORMONE RECEPTOR FAMILY MEMBER NHR-86-RELATED"/>
    <property type="match status" value="1"/>
</dbReference>
<feature type="domain" description="NR LBD" evidence="4">
    <location>
        <begin position="1"/>
        <end position="347"/>
    </location>
</feature>
<evidence type="ECO:0000259" key="4">
    <source>
        <dbReference type="PROSITE" id="PS51843"/>
    </source>
</evidence>
<keyword evidence="1" id="KW-0805">Transcription regulation</keyword>
<evidence type="ECO:0000313" key="6">
    <source>
        <dbReference type="Proteomes" id="UP001432027"/>
    </source>
</evidence>
<dbReference type="SMART" id="SM00430">
    <property type="entry name" value="HOLI"/>
    <property type="match status" value="1"/>
</dbReference>
<dbReference type="InterPro" id="IPR000536">
    <property type="entry name" value="Nucl_hrmn_rcpt_lig-bd"/>
</dbReference>
<dbReference type="InterPro" id="IPR035500">
    <property type="entry name" value="NHR-like_dom_sf"/>
</dbReference>
<keyword evidence="6" id="KW-1185">Reference proteome</keyword>
<evidence type="ECO:0000256" key="1">
    <source>
        <dbReference type="ARBA" id="ARBA00023015"/>
    </source>
</evidence>
<protein>
    <recommendedName>
        <fullName evidence="4">NR LBD domain-containing protein</fullName>
    </recommendedName>
</protein>
<evidence type="ECO:0000313" key="5">
    <source>
        <dbReference type="EMBL" id="GMS92031.1"/>
    </source>
</evidence>
<gene>
    <name evidence="5" type="ORF">PENTCL1PPCAC_14207</name>
</gene>
<dbReference type="Pfam" id="PF00104">
    <property type="entry name" value="Hormone_recep"/>
    <property type="match status" value="1"/>
</dbReference>
<accession>A0AAV5TGF5</accession>
<keyword evidence="3" id="KW-0675">Receptor</keyword>
<dbReference type="Gene3D" id="1.10.565.10">
    <property type="entry name" value="Retinoid X Receptor"/>
    <property type="match status" value="1"/>
</dbReference>
<dbReference type="SUPFAM" id="SSF48508">
    <property type="entry name" value="Nuclear receptor ligand-binding domain"/>
    <property type="match status" value="1"/>
</dbReference>
<name>A0AAV5TGF5_9BILA</name>
<proteinExistence type="predicted"/>
<evidence type="ECO:0000256" key="3">
    <source>
        <dbReference type="ARBA" id="ARBA00023170"/>
    </source>
</evidence>
<dbReference type="GO" id="GO:0003700">
    <property type="term" value="F:DNA-binding transcription factor activity"/>
    <property type="evidence" value="ECO:0007669"/>
    <property type="project" value="TreeGrafter"/>
</dbReference>
<comment type="caution">
    <text evidence="5">The sequence shown here is derived from an EMBL/GenBank/DDBJ whole genome shotgun (WGS) entry which is preliminary data.</text>
</comment>
<dbReference type="AlphaFoldDB" id="A0AAV5TGF5"/>
<reference evidence="5" key="1">
    <citation type="submission" date="2023-10" db="EMBL/GenBank/DDBJ databases">
        <title>Genome assembly of Pristionchus species.</title>
        <authorList>
            <person name="Yoshida K."/>
            <person name="Sommer R.J."/>
        </authorList>
    </citation>
    <scope>NUCLEOTIDE SEQUENCE</scope>
    <source>
        <strain evidence="5">RS0144</strain>
    </source>
</reference>
<dbReference type="GO" id="GO:0005634">
    <property type="term" value="C:nucleus"/>
    <property type="evidence" value="ECO:0007669"/>
    <property type="project" value="TreeGrafter"/>
</dbReference>
<evidence type="ECO:0000256" key="2">
    <source>
        <dbReference type="ARBA" id="ARBA00023163"/>
    </source>
</evidence>
<dbReference type="PANTHER" id="PTHR46011:SF6">
    <property type="entry name" value="HIGH ZINC ACTIVATED NUCLEAR RECEPTOR PROTEIN"/>
    <property type="match status" value="1"/>
</dbReference>
<dbReference type="EMBL" id="BTSX01000004">
    <property type="protein sequence ID" value="GMS92031.1"/>
    <property type="molecule type" value="Genomic_DNA"/>
</dbReference>
<dbReference type="PROSITE" id="PS51843">
    <property type="entry name" value="NR_LBD"/>
    <property type="match status" value="1"/>
</dbReference>